<dbReference type="KEGG" id="smo:SELMODRAFT_445144"/>
<dbReference type="InParanoid" id="D8SG46"/>
<protein>
    <recommendedName>
        <fullName evidence="3">Tify domain-containing protein</fullName>
    </recommendedName>
</protein>
<feature type="compositionally biased region" description="Basic and acidic residues" evidence="2">
    <location>
        <begin position="44"/>
        <end position="54"/>
    </location>
</feature>
<evidence type="ECO:0000313" key="5">
    <source>
        <dbReference type="Proteomes" id="UP000001514"/>
    </source>
</evidence>
<dbReference type="Gramene" id="EFJ16517">
    <property type="protein sequence ID" value="EFJ16517"/>
    <property type="gene ID" value="SELMODRAFT_445144"/>
</dbReference>
<comment type="similarity">
    <text evidence="1">Belongs to the TIFY/JAZ family.</text>
</comment>
<name>D8SG46_SELML</name>
<dbReference type="HOGENOM" id="CLU_895449_0_0_1"/>
<feature type="region of interest" description="Disordered" evidence="2">
    <location>
        <begin position="181"/>
        <end position="224"/>
    </location>
</feature>
<dbReference type="InterPro" id="IPR040390">
    <property type="entry name" value="TIFY/JAZ"/>
</dbReference>
<dbReference type="InterPro" id="IPR010399">
    <property type="entry name" value="Tify_dom"/>
</dbReference>
<reference evidence="4 5" key="1">
    <citation type="journal article" date="2011" name="Science">
        <title>The Selaginella genome identifies genetic changes associated with the evolution of vascular plants.</title>
        <authorList>
            <person name="Banks J.A."/>
            <person name="Nishiyama T."/>
            <person name="Hasebe M."/>
            <person name="Bowman J.L."/>
            <person name="Gribskov M."/>
            <person name="dePamphilis C."/>
            <person name="Albert V.A."/>
            <person name="Aono N."/>
            <person name="Aoyama T."/>
            <person name="Ambrose B.A."/>
            <person name="Ashton N.W."/>
            <person name="Axtell M.J."/>
            <person name="Barker E."/>
            <person name="Barker M.S."/>
            <person name="Bennetzen J.L."/>
            <person name="Bonawitz N.D."/>
            <person name="Chapple C."/>
            <person name="Cheng C."/>
            <person name="Correa L.G."/>
            <person name="Dacre M."/>
            <person name="DeBarry J."/>
            <person name="Dreyer I."/>
            <person name="Elias M."/>
            <person name="Engstrom E.M."/>
            <person name="Estelle M."/>
            <person name="Feng L."/>
            <person name="Finet C."/>
            <person name="Floyd S.K."/>
            <person name="Frommer W.B."/>
            <person name="Fujita T."/>
            <person name="Gramzow L."/>
            <person name="Gutensohn M."/>
            <person name="Harholt J."/>
            <person name="Hattori M."/>
            <person name="Heyl A."/>
            <person name="Hirai T."/>
            <person name="Hiwatashi Y."/>
            <person name="Ishikawa M."/>
            <person name="Iwata M."/>
            <person name="Karol K.G."/>
            <person name="Koehler B."/>
            <person name="Kolukisaoglu U."/>
            <person name="Kubo M."/>
            <person name="Kurata T."/>
            <person name="Lalonde S."/>
            <person name="Li K."/>
            <person name="Li Y."/>
            <person name="Litt A."/>
            <person name="Lyons E."/>
            <person name="Manning G."/>
            <person name="Maruyama T."/>
            <person name="Michael T.P."/>
            <person name="Mikami K."/>
            <person name="Miyazaki S."/>
            <person name="Morinaga S."/>
            <person name="Murata T."/>
            <person name="Mueller-Roeber B."/>
            <person name="Nelson D.R."/>
            <person name="Obara M."/>
            <person name="Oguri Y."/>
            <person name="Olmstead R.G."/>
            <person name="Onodera N."/>
            <person name="Petersen B.L."/>
            <person name="Pils B."/>
            <person name="Prigge M."/>
            <person name="Rensing S.A."/>
            <person name="Riano-Pachon D.M."/>
            <person name="Roberts A.W."/>
            <person name="Sato Y."/>
            <person name="Scheller H.V."/>
            <person name="Schulz B."/>
            <person name="Schulz C."/>
            <person name="Shakirov E.V."/>
            <person name="Shibagaki N."/>
            <person name="Shinohara N."/>
            <person name="Shippen D.E."/>
            <person name="Soerensen I."/>
            <person name="Sotooka R."/>
            <person name="Sugimoto N."/>
            <person name="Sugita M."/>
            <person name="Sumikawa N."/>
            <person name="Tanurdzic M."/>
            <person name="Theissen G."/>
            <person name="Ulvskov P."/>
            <person name="Wakazuki S."/>
            <person name="Weng J.K."/>
            <person name="Willats W.W."/>
            <person name="Wipf D."/>
            <person name="Wolf P.G."/>
            <person name="Yang L."/>
            <person name="Zimmer A.D."/>
            <person name="Zhu Q."/>
            <person name="Mitros T."/>
            <person name="Hellsten U."/>
            <person name="Loque D."/>
            <person name="Otillar R."/>
            <person name="Salamov A."/>
            <person name="Schmutz J."/>
            <person name="Shapiro H."/>
            <person name="Lindquist E."/>
            <person name="Lucas S."/>
            <person name="Rokhsar D."/>
            <person name="Grigoriev I.V."/>
        </authorList>
    </citation>
    <scope>NUCLEOTIDE SEQUENCE [LARGE SCALE GENOMIC DNA]</scope>
</reference>
<dbReference type="GO" id="GO:2000022">
    <property type="term" value="P:regulation of jasmonic acid mediated signaling pathway"/>
    <property type="evidence" value="ECO:0000318"/>
    <property type="project" value="GO_Central"/>
</dbReference>
<dbReference type="PANTHER" id="PTHR33077">
    <property type="entry name" value="PROTEIN TIFY 4A-RELATED-RELATED"/>
    <property type="match status" value="1"/>
</dbReference>
<dbReference type="Proteomes" id="UP000001514">
    <property type="component" value="Unassembled WGS sequence"/>
</dbReference>
<dbReference type="SMART" id="SM00979">
    <property type="entry name" value="TIFY"/>
    <property type="match status" value="1"/>
</dbReference>
<feature type="domain" description="Tify" evidence="3">
    <location>
        <begin position="64"/>
        <end position="99"/>
    </location>
</feature>
<feature type="compositionally biased region" description="Basic and acidic residues" evidence="2">
    <location>
        <begin position="7"/>
        <end position="16"/>
    </location>
</feature>
<evidence type="ECO:0000259" key="3">
    <source>
        <dbReference type="PROSITE" id="PS51320"/>
    </source>
</evidence>
<dbReference type="EMBL" id="GL377618">
    <property type="protein sequence ID" value="EFJ16517.1"/>
    <property type="molecule type" value="Genomic_DNA"/>
</dbReference>
<dbReference type="AlphaFoldDB" id="D8SG46"/>
<feature type="region of interest" description="Disordered" evidence="2">
    <location>
        <begin position="1"/>
        <end position="65"/>
    </location>
</feature>
<proteinExistence type="inferred from homology"/>
<dbReference type="PANTHER" id="PTHR33077:SF61">
    <property type="entry name" value="PROTEIN TIFY 3A-RELATED"/>
    <property type="match status" value="1"/>
</dbReference>
<dbReference type="InterPro" id="IPR018467">
    <property type="entry name" value="CCT_CS"/>
</dbReference>
<dbReference type="GO" id="GO:0009611">
    <property type="term" value="P:response to wounding"/>
    <property type="evidence" value="ECO:0000318"/>
    <property type="project" value="GO_Central"/>
</dbReference>
<gene>
    <name evidence="4" type="ORF">SELMODRAFT_445144</name>
</gene>
<dbReference type="PROSITE" id="PS51320">
    <property type="entry name" value="TIFY"/>
    <property type="match status" value="1"/>
</dbReference>
<dbReference type="GO" id="GO:0005634">
    <property type="term" value="C:nucleus"/>
    <property type="evidence" value="ECO:0000318"/>
    <property type="project" value="GO_Central"/>
</dbReference>
<organism evidence="5">
    <name type="scientific">Selaginella moellendorffii</name>
    <name type="common">Spikemoss</name>
    <dbReference type="NCBI Taxonomy" id="88036"/>
    <lineage>
        <taxon>Eukaryota</taxon>
        <taxon>Viridiplantae</taxon>
        <taxon>Streptophyta</taxon>
        <taxon>Embryophyta</taxon>
        <taxon>Tracheophyta</taxon>
        <taxon>Lycopodiopsida</taxon>
        <taxon>Selaginellales</taxon>
        <taxon>Selaginellaceae</taxon>
        <taxon>Selaginella</taxon>
    </lineage>
</organism>
<dbReference type="Pfam" id="PF06200">
    <property type="entry name" value="tify"/>
    <property type="match status" value="1"/>
</dbReference>
<dbReference type="Pfam" id="PF09425">
    <property type="entry name" value="Jas_motif"/>
    <property type="match status" value="1"/>
</dbReference>
<feature type="compositionally biased region" description="Low complexity" evidence="2">
    <location>
        <begin position="145"/>
        <end position="156"/>
    </location>
</feature>
<dbReference type="GO" id="GO:0031347">
    <property type="term" value="P:regulation of defense response"/>
    <property type="evidence" value="ECO:0000318"/>
    <property type="project" value="GO_Central"/>
</dbReference>
<accession>D8SG46</accession>
<evidence type="ECO:0000256" key="1">
    <source>
        <dbReference type="ARBA" id="ARBA00008614"/>
    </source>
</evidence>
<feature type="region of interest" description="Disordered" evidence="2">
    <location>
        <begin position="132"/>
        <end position="156"/>
    </location>
</feature>
<sequence length="311" mass="32536">MVSVRPGRIEQHKQVSPDRMMFKVPANSPPPPPSSSSQAPADMAGKRKWQEAFKGESCPSVPAPPHRSPQLTIFYAGAVNVYDNVPENMVKALMTLAAAKSSRPAALMNQIELQRSCSSNKTGFGFQANQSSCNGGGSARAGVKSSSNVASSSTSGSFSFPVLETTSTSLSLNSSYKAANEERSSVPAPAPAAAAAPAPEQSSGTAVQASSSPPSPAASPDLRGMSSRARMQMLPAGLPQARRASIQRFLQKRKQKGTVIVNRQVNNNGEDDDEDAATAEMKPTSPPPVGPPTSASTAHIAAQVPHFLKKR</sequence>
<feature type="region of interest" description="Disordered" evidence="2">
    <location>
        <begin position="257"/>
        <end position="311"/>
    </location>
</feature>
<evidence type="ECO:0000313" key="4">
    <source>
        <dbReference type="EMBL" id="EFJ16517.1"/>
    </source>
</evidence>
<keyword evidence="5" id="KW-1185">Reference proteome</keyword>
<evidence type="ECO:0000256" key="2">
    <source>
        <dbReference type="SAM" id="MobiDB-lite"/>
    </source>
</evidence>